<organism evidence="1 2">
    <name type="scientific">Characodon lateralis</name>
    <dbReference type="NCBI Taxonomy" id="208331"/>
    <lineage>
        <taxon>Eukaryota</taxon>
        <taxon>Metazoa</taxon>
        <taxon>Chordata</taxon>
        <taxon>Craniata</taxon>
        <taxon>Vertebrata</taxon>
        <taxon>Euteleostomi</taxon>
        <taxon>Actinopterygii</taxon>
        <taxon>Neopterygii</taxon>
        <taxon>Teleostei</taxon>
        <taxon>Neoteleostei</taxon>
        <taxon>Acanthomorphata</taxon>
        <taxon>Ovalentaria</taxon>
        <taxon>Atherinomorphae</taxon>
        <taxon>Cyprinodontiformes</taxon>
        <taxon>Goodeidae</taxon>
        <taxon>Characodon</taxon>
    </lineage>
</organism>
<dbReference type="EMBL" id="JAHUTJ010059239">
    <property type="protein sequence ID" value="MED6287811.1"/>
    <property type="molecule type" value="Genomic_DNA"/>
</dbReference>
<proteinExistence type="predicted"/>
<sequence length="125" mass="14115">MGARPQTAAASFSRERATAILPSWRHVFPGRVSVSVRGGAGKDSQSGETSVRGSWLGSTRLGFNLWEDSWKIVEGDRLSASKQQQQLSRCMCRDMSKITHTDTHTYMYPQCQNIKRSSTWSHFYL</sequence>
<evidence type="ECO:0000313" key="1">
    <source>
        <dbReference type="EMBL" id="MED6287811.1"/>
    </source>
</evidence>
<comment type="caution">
    <text evidence="1">The sequence shown here is derived from an EMBL/GenBank/DDBJ whole genome shotgun (WGS) entry which is preliminary data.</text>
</comment>
<dbReference type="Proteomes" id="UP001352852">
    <property type="component" value="Unassembled WGS sequence"/>
</dbReference>
<gene>
    <name evidence="1" type="ORF">CHARACLAT_020024</name>
</gene>
<keyword evidence="2" id="KW-1185">Reference proteome</keyword>
<accession>A0ABU7EKP8</accession>
<evidence type="ECO:0000313" key="2">
    <source>
        <dbReference type="Proteomes" id="UP001352852"/>
    </source>
</evidence>
<reference evidence="1 2" key="1">
    <citation type="submission" date="2021-06" db="EMBL/GenBank/DDBJ databases">
        <authorList>
            <person name="Palmer J.M."/>
        </authorList>
    </citation>
    <scope>NUCLEOTIDE SEQUENCE [LARGE SCALE GENOMIC DNA]</scope>
    <source>
        <strain evidence="1 2">CL_MEX2019</strain>
        <tissue evidence="1">Muscle</tissue>
    </source>
</reference>
<protein>
    <submittedName>
        <fullName evidence="1">Uncharacterized protein</fullName>
    </submittedName>
</protein>
<name>A0ABU7EKP8_9TELE</name>